<dbReference type="Proteomes" id="UP000295550">
    <property type="component" value="Unassembled WGS sequence"/>
</dbReference>
<dbReference type="EMBL" id="PUJX01000019">
    <property type="protein sequence ID" value="TDB47857.1"/>
    <property type="molecule type" value="Genomic_DNA"/>
</dbReference>
<dbReference type="RefSeq" id="WP_132346942.1">
    <property type="nucleotide sequence ID" value="NZ_CAWOLF010000019.1"/>
</dbReference>
<sequence length="96" mass="10849">MAKKTLFTLSAVFSLTATATLISAFLVFDKSAQINAMQKKISSNSYLSSRDVMDKEMAKVLLPYLQRQKAKEKLRGTVKKPDTVYVPRQLQQSRGY</sequence>
<dbReference type="AlphaFoldDB" id="A0A4R4J2Z4"/>
<feature type="signal peptide" evidence="1">
    <location>
        <begin position="1"/>
        <end position="19"/>
    </location>
</feature>
<name>A0A4R4J2Z4_PHOLU</name>
<gene>
    <name evidence="2" type="ORF">C5468_17340</name>
</gene>
<keyword evidence="1" id="KW-0732">Signal</keyword>
<accession>A0A4R4J2Z4</accession>
<comment type="caution">
    <text evidence="2">The sequence shown here is derived from an EMBL/GenBank/DDBJ whole genome shotgun (WGS) entry which is preliminary data.</text>
</comment>
<reference evidence="2 3" key="1">
    <citation type="journal article" date="2019" name="Int. J. Syst. Evol. Microbiol.">
        <title>Photorhabdus khanii subsp. guanajuatensis subsp. nov., isolated from Heterorhabditis atacamensis, and Photorhabdus luminescens subsp. mexicana subsp. nov., isolated from Heterorhabditis mexicana entomopathogenic nematodes.</title>
        <authorList>
            <person name="Machado R.A.R."/>
            <person name="Bruno P."/>
            <person name="Arce C.C.M."/>
            <person name="Liechti N."/>
            <person name="Kohler A."/>
            <person name="Bernal J."/>
            <person name="Bruggmann R."/>
            <person name="Turlings T.C.J."/>
        </authorList>
    </citation>
    <scope>NUCLEOTIDE SEQUENCE [LARGE SCALE GENOMIC DNA]</scope>
    <source>
        <strain evidence="2 3">MEX47-22</strain>
    </source>
</reference>
<evidence type="ECO:0000313" key="3">
    <source>
        <dbReference type="Proteomes" id="UP000295550"/>
    </source>
</evidence>
<protein>
    <submittedName>
        <fullName evidence="2">Uncharacterized protein</fullName>
    </submittedName>
</protein>
<evidence type="ECO:0000313" key="2">
    <source>
        <dbReference type="EMBL" id="TDB47857.1"/>
    </source>
</evidence>
<evidence type="ECO:0000256" key="1">
    <source>
        <dbReference type="SAM" id="SignalP"/>
    </source>
</evidence>
<feature type="chain" id="PRO_5020634363" evidence="1">
    <location>
        <begin position="20"/>
        <end position="96"/>
    </location>
</feature>
<organism evidence="2 3">
    <name type="scientific">Photorhabdus luminescens subsp. mexicana</name>
    <dbReference type="NCBI Taxonomy" id="2100167"/>
    <lineage>
        <taxon>Bacteria</taxon>
        <taxon>Pseudomonadati</taxon>
        <taxon>Pseudomonadota</taxon>
        <taxon>Gammaproteobacteria</taxon>
        <taxon>Enterobacterales</taxon>
        <taxon>Morganellaceae</taxon>
        <taxon>Photorhabdus</taxon>
    </lineage>
</organism>
<proteinExistence type="predicted"/>